<proteinExistence type="predicted"/>
<organism evidence="1 2">
    <name type="scientific">Bradyrhizobium niftali</name>
    <dbReference type="NCBI Taxonomy" id="2560055"/>
    <lineage>
        <taxon>Bacteria</taxon>
        <taxon>Pseudomonadati</taxon>
        <taxon>Pseudomonadota</taxon>
        <taxon>Alphaproteobacteria</taxon>
        <taxon>Hyphomicrobiales</taxon>
        <taxon>Nitrobacteraceae</taxon>
        <taxon>Bradyrhizobium</taxon>
    </lineage>
</organism>
<protein>
    <submittedName>
        <fullName evidence="1">Curlin subunit CsgB</fullName>
    </submittedName>
</protein>
<dbReference type="Proteomes" id="UP000297966">
    <property type="component" value="Unassembled WGS sequence"/>
</dbReference>
<gene>
    <name evidence="1" type="ORF">E4K65_30885</name>
</gene>
<dbReference type="AlphaFoldDB" id="A0A4Y9LLV0"/>
<sequence>MNCSLSRLPRSVQSDPTMSVAFRTSIRNQSDNLARKGYSMRKLFFASVAVLALSSAAQAANTSTTVQLGIVNSSSVTQNGLTNDSSSTTQVGILNGASTMQGTSSPSLNNASTVNQVGVQNTATTGQVAFINNGSSITQNSFGPAALQNNSASVGQLSGFGINTSTVSQTAH</sequence>
<dbReference type="OrthoDB" id="8255981at2"/>
<evidence type="ECO:0000313" key="2">
    <source>
        <dbReference type="Proteomes" id="UP000297966"/>
    </source>
</evidence>
<comment type="caution">
    <text evidence="1">The sequence shown here is derived from an EMBL/GenBank/DDBJ whole genome shotgun (WGS) entry which is preliminary data.</text>
</comment>
<accession>A0A4Y9LLV0</accession>
<reference evidence="1 2" key="1">
    <citation type="submission" date="2019-03" db="EMBL/GenBank/DDBJ databases">
        <title>Bradyrhizobium diversity isolated from nodules of Chamaecrista fasciculata.</title>
        <authorList>
            <person name="Klepa M.S."/>
            <person name="Urquiaga M.O."/>
            <person name="Hungria M."/>
            <person name="Delamuta J.R."/>
        </authorList>
    </citation>
    <scope>NUCLEOTIDE SEQUENCE [LARGE SCALE GENOMIC DNA]</scope>
    <source>
        <strain evidence="1 2">CNPSo 3448</strain>
    </source>
</reference>
<dbReference type="EMBL" id="SPQT01000021">
    <property type="protein sequence ID" value="TFV43939.1"/>
    <property type="molecule type" value="Genomic_DNA"/>
</dbReference>
<name>A0A4Y9LLV0_9BRAD</name>
<keyword evidence="2" id="KW-1185">Reference proteome</keyword>
<evidence type="ECO:0000313" key="1">
    <source>
        <dbReference type="EMBL" id="TFV43939.1"/>
    </source>
</evidence>